<dbReference type="NCBIfam" id="NF033547">
    <property type="entry name" value="transpos_IS1595"/>
    <property type="match status" value="1"/>
</dbReference>
<gene>
    <name evidence="2" type="ORF">B9N60_00095</name>
</gene>
<protein>
    <submittedName>
        <fullName evidence="2">DDE transposase</fullName>
    </submittedName>
</protein>
<organism evidence="2 3">
    <name type="scientific">Campylobacter concisus</name>
    <dbReference type="NCBI Taxonomy" id="199"/>
    <lineage>
        <taxon>Bacteria</taxon>
        <taxon>Pseudomonadati</taxon>
        <taxon>Campylobacterota</taxon>
        <taxon>Epsilonproteobacteria</taxon>
        <taxon>Campylobacterales</taxon>
        <taxon>Campylobacteraceae</taxon>
        <taxon>Campylobacter</taxon>
    </lineage>
</organism>
<evidence type="ECO:0000313" key="2">
    <source>
        <dbReference type="EMBL" id="OUT19359.1"/>
    </source>
</evidence>
<dbReference type="RefSeq" id="WP_087580831.1">
    <property type="nucleotide sequence ID" value="NZ_NDYQ01000001.1"/>
</dbReference>
<dbReference type="EMBL" id="NDYQ01000001">
    <property type="protein sequence ID" value="OUT19359.1"/>
    <property type="molecule type" value="Genomic_DNA"/>
</dbReference>
<dbReference type="Proteomes" id="UP000195893">
    <property type="component" value="Unassembled WGS sequence"/>
</dbReference>
<comment type="caution">
    <text evidence="2">The sequence shown here is derived from an EMBL/GenBank/DDBJ whole genome shotgun (WGS) entry which is preliminary data.</text>
</comment>
<dbReference type="SMART" id="SM01126">
    <property type="entry name" value="DDE_Tnp_IS1595"/>
    <property type="match status" value="1"/>
</dbReference>
<reference evidence="2 3" key="1">
    <citation type="submission" date="2017-04" db="EMBL/GenBank/DDBJ databases">
        <title>Complete genome of Campylobacter concisus ATCC 33237T and draft genomes for an additional eight well characterized C. concisus strains.</title>
        <authorList>
            <person name="Cornelius A.J."/>
            <person name="Miller W.G."/>
            <person name="Lastovica A.J."/>
            <person name="On S.L."/>
            <person name="French N.P."/>
            <person name="Vandenberg O."/>
            <person name="Biggs P.J."/>
        </authorList>
    </citation>
    <scope>NUCLEOTIDE SEQUENCE [LARGE SCALE GENOMIC DNA]</scope>
    <source>
        <strain evidence="2 3">Lasto127.99</strain>
    </source>
</reference>
<dbReference type="Pfam" id="PF12760">
    <property type="entry name" value="Zn_ribbon_IS1595"/>
    <property type="match status" value="1"/>
</dbReference>
<feature type="domain" description="ISXO2-like transposase" evidence="1">
    <location>
        <begin position="139"/>
        <end position="293"/>
    </location>
</feature>
<proteinExistence type="predicted"/>
<evidence type="ECO:0000259" key="1">
    <source>
        <dbReference type="SMART" id="SM01126"/>
    </source>
</evidence>
<dbReference type="InterPro" id="IPR024442">
    <property type="entry name" value="Transposase_Zn_ribbon"/>
</dbReference>
<dbReference type="AlphaFoldDB" id="A0A1Y5NFS0"/>
<sequence length="336" mass="38330">MSQHFLLSSKARTISVRKIASMSESECYEYFKSIRWSSNKGNPVCPTCGSASSHYFIESRLQYRCKDCFHTFSITSGTIFHSHKLDFKVILLAIVIFSNATKGISALQLSRDLDVQYKTAWVLSHKIRESLIEQKSDDKLSGIVEMDGVYVGNYIKPANNINDRIDRRKAFKPNKRVIISLRERNLLGSGAGKTKTFILKSENNVDINAIAKSHIAPNSEIHTDENSAYDDLLAHYDLKRVNHQIEYSGMNGENNNQSESFNARFRRLQYGQCHKLGTLYLSNYANEIAYREDTRRLDNKAIMDDILSRCLADNSISNEFCGYWQGNHRVAERLGA</sequence>
<dbReference type="InterPro" id="IPR024445">
    <property type="entry name" value="Tnp_ISXO2-like"/>
</dbReference>
<name>A0A1Y5NFS0_9BACT</name>
<dbReference type="Pfam" id="PF12762">
    <property type="entry name" value="DDE_Tnp_IS1595"/>
    <property type="match status" value="1"/>
</dbReference>
<accession>A0A1Y5NFS0</accession>
<evidence type="ECO:0000313" key="3">
    <source>
        <dbReference type="Proteomes" id="UP000195893"/>
    </source>
</evidence>